<sequence length="199" mass="20513">MAMASPLRYGGGTPGDPRLHSPAVPSVSTIVVPTFPSILPSLITRSAASMSLPTSSASPPSASLSPPSSSTPQTHRLLPLWARVRGESRHLHLLPPQALRLDPFARSPSFCPISFLGVDDSRKRQLLASLALSASLMGAMTARGVGRCSAGDPDPSIDMQACISVALGLAGFGFLAVSAVVSGFCIASFVLTGSRIPLP</sequence>
<dbReference type="AlphaFoldDB" id="A0A8J5HM23"/>
<feature type="transmembrane region" description="Helical" evidence="2">
    <location>
        <begin position="165"/>
        <end position="191"/>
    </location>
</feature>
<accession>A0A8J5HM23</accession>
<keyword evidence="4" id="KW-1185">Reference proteome</keyword>
<organism evidence="3 4">
    <name type="scientific">Zingiber officinale</name>
    <name type="common">Ginger</name>
    <name type="synonym">Amomum zingiber</name>
    <dbReference type="NCBI Taxonomy" id="94328"/>
    <lineage>
        <taxon>Eukaryota</taxon>
        <taxon>Viridiplantae</taxon>
        <taxon>Streptophyta</taxon>
        <taxon>Embryophyta</taxon>
        <taxon>Tracheophyta</taxon>
        <taxon>Spermatophyta</taxon>
        <taxon>Magnoliopsida</taxon>
        <taxon>Liliopsida</taxon>
        <taxon>Zingiberales</taxon>
        <taxon>Zingiberaceae</taxon>
        <taxon>Zingiber</taxon>
    </lineage>
</organism>
<evidence type="ECO:0000256" key="2">
    <source>
        <dbReference type="SAM" id="Phobius"/>
    </source>
</evidence>
<name>A0A8J5HM23_ZINOF</name>
<evidence type="ECO:0000256" key="1">
    <source>
        <dbReference type="SAM" id="MobiDB-lite"/>
    </source>
</evidence>
<evidence type="ECO:0000313" key="4">
    <source>
        <dbReference type="Proteomes" id="UP000734854"/>
    </source>
</evidence>
<evidence type="ECO:0000313" key="3">
    <source>
        <dbReference type="EMBL" id="KAG6530488.1"/>
    </source>
</evidence>
<dbReference type="EMBL" id="JACMSC010000003">
    <property type="protein sequence ID" value="KAG6530488.1"/>
    <property type="molecule type" value="Genomic_DNA"/>
</dbReference>
<proteinExistence type="predicted"/>
<comment type="caution">
    <text evidence="3">The sequence shown here is derived from an EMBL/GenBank/DDBJ whole genome shotgun (WGS) entry which is preliminary data.</text>
</comment>
<dbReference type="Proteomes" id="UP000734854">
    <property type="component" value="Unassembled WGS sequence"/>
</dbReference>
<feature type="region of interest" description="Disordered" evidence="1">
    <location>
        <begin position="1"/>
        <end position="21"/>
    </location>
</feature>
<protein>
    <submittedName>
        <fullName evidence="3">Uncharacterized protein</fullName>
    </submittedName>
</protein>
<feature type="compositionally biased region" description="Low complexity" evidence="1">
    <location>
        <begin position="51"/>
        <end position="72"/>
    </location>
</feature>
<feature type="region of interest" description="Disordered" evidence="1">
    <location>
        <begin position="51"/>
        <end position="74"/>
    </location>
</feature>
<keyword evidence="2" id="KW-0812">Transmembrane</keyword>
<reference evidence="3 4" key="1">
    <citation type="submission" date="2020-08" db="EMBL/GenBank/DDBJ databases">
        <title>Plant Genome Project.</title>
        <authorList>
            <person name="Zhang R.-G."/>
        </authorList>
    </citation>
    <scope>NUCLEOTIDE SEQUENCE [LARGE SCALE GENOMIC DNA]</scope>
    <source>
        <tissue evidence="3">Rhizome</tissue>
    </source>
</reference>
<gene>
    <name evidence="3" type="ORF">ZIOFF_012727</name>
</gene>
<keyword evidence="2" id="KW-1133">Transmembrane helix</keyword>
<keyword evidence="2" id="KW-0472">Membrane</keyword>